<accession>A0A1D6IAM5</accession>
<dbReference type="EMBL" id="CM007650">
    <property type="protein sequence ID" value="ONM57025.1"/>
    <property type="molecule type" value="Genomic_DNA"/>
</dbReference>
<name>A0A1D6IAM5_MAIZE</name>
<proteinExistence type="predicted"/>
<sequence>MQAFLRWTDCVFRVLQNGLAIDVESHNQIKERKNKANKICGVNKVVDTTPGRVGGGFFINSKAEGRLLSCPLSDKGERQYTSVYYHRRMAETEKDIFRSMDESRFMVGGRFKKMTGSTLSIKKVMVKTSGFQEGVEKFVVGATIRS</sequence>
<organism evidence="1">
    <name type="scientific">Zea mays</name>
    <name type="common">Maize</name>
    <dbReference type="NCBI Taxonomy" id="4577"/>
    <lineage>
        <taxon>Eukaryota</taxon>
        <taxon>Viridiplantae</taxon>
        <taxon>Streptophyta</taxon>
        <taxon>Embryophyta</taxon>
        <taxon>Tracheophyta</taxon>
        <taxon>Spermatophyta</taxon>
        <taxon>Magnoliopsida</taxon>
        <taxon>Liliopsida</taxon>
        <taxon>Poales</taxon>
        <taxon>Poaceae</taxon>
        <taxon>PACMAD clade</taxon>
        <taxon>Panicoideae</taxon>
        <taxon>Andropogonodae</taxon>
        <taxon>Andropogoneae</taxon>
        <taxon>Tripsacinae</taxon>
        <taxon>Zea</taxon>
    </lineage>
</organism>
<gene>
    <name evidence="1" type="ORF">ZEAMMB73_Zm00001d021394</name>
</gene>
<evidence type="ECO:0000313" key="1">
    <source>
        <dbReference type="EMBL" id="ONM57025.1"/>
    </source>
</evidence>
<dbReference type="AlphaFoldDB" id="A0A1D6IAM5"/>
<reference evidence="1" key="1">
    <citation type="submission" date="2015-12" db="EMBL/GenBank/DDBJ databases">
        <title>Update maize B73 reference genome by single molecule sequencing technologies.</title>
        <authorList>
            <consortium name="Maize Genome Sequencing Project"/>
            <person name="Ware D."/>
        </authorList>
    </citation>
    <scope>NUCLEOTIDE SEQUENCE [LARGE SCALE GENOMIC DNA]</scope>
    <source>
        <tissue evidence="1">Seedling</tissue>
    </source>
</reference>
<protein>
    <submittedName>
        <fullName evidence="1">Uncharacterized protein</fullName>
    </submittedName>
</protein>
<dbReference type="InParanoid" id="A0A1D6IAM5"/>